<comment type="caution">
    <text evidence="2">The sequence shown here is derived from an EMBL/GenBank/DDBJ whole genome shotgun (WGS) entry which is preliminary data.</text>
</comment>
<sequence length="133" mass="13340">MDFNSIEREVLGAAQGMGQQQAGQQGGFNAQQLEGLAGQFLGGQGGQQQQQQQQQPQGGFNPQQLEGLAGQFLGGGGQQQQGGGGLAGLASSFLGGGGGNAQAMEAKAMSDAMSGNLAGAAEDIAIAEFEQRL</sequence>
<feature type="compositionally biased region" description="Low complexity" evidence="1">
    <location>
        <begin position="47"/>
        <end position="71"/>
    </location>
</feature>
<proteinExistence type="predicted"/>
<organism evidence="2 3">
    <name type="scientific">Vanrija albida</name>
    <dbReference type="NCBI Taxonomy" id="181172"/>
    <lineage>
        <taxon>Eukaryota</taxon>
        <taxon>Fungi</taxon>
        <taxon>Dikarya</taxon>
        <taxon>Basidiomycota</taxon>
        <taxon>Agaricomycotina</taxon>
        <taxon>Tremellomycetes</taxon>
        <taxon>Trichosporonales</taxon>
        <taxon>Trichosporonaceae</taxon>
        <taxon>Vanrija</taxon>
    </lineage>
</organism>
<keyword evidence="3" id="KW-1185">Reference proteome</keyword>
<name>A0ABR3Q3M9_9TREE</name>
<reference evidence="2 3" key="1">
    <citation type="submission" date="2023-08" db="EMBL/GenBank/DDBJ databases">
        <title>Annotated Genome Sequence of Vanrija albida AlHP1.</title>
        <authorList>
            <person name="Herzog R."/>
        </authorList>
    </citation>
    <scope>NUCLEOTIDE SEQUENCE [LARGE SCALE GENOMIC DNA]</scope>
    <source>
        <strain evidence="2 3">AlHP1</strain>
    </source>
</reference>
<feature type="compositionally biased region" description="Gly residues" evidence="1">
    <location>
        <begin position="72"/>
        <end position="87"/>
    </location>
</feature>
<protein>
    <submittedName>
        <fullName evidence="2">Uncharacterized protein</fullName>
    </submittedName>
</protein>
<accession>A0ABR3Q3M9</accession>
<evidence type="ECO:0000256" key="1">
    <source>
        <dbReference type="SAM" id="MobiDB-lite"/>
    </source>
</evidence>
<dbReference type="GeneID" id="95987088"/>
<evidence type="ECO:0000313" key="2">
    <source>
        <dbReference type="EMBL" id="KAL1409212.1"/>
    </source>
</evidence>
<feature type="region of interest" description="Disordered" evidence="1">
    <location>
        <begin position="39"/>
        <end position="89"/>
    </location>
</feature>
<evidence type="ECO:0000313" key="3">
    <source>
        <dbReference type="Proteomes" id="UP001565368"/>
    </source>
</evidence>
<dbReference type="Proteomes" id="UP001565368">
    <property type="component" value="Unassembled WGS sequence"/>
</dbReference>
<dbReference type="RefSeq" id="XP_069209156.1">
    <property type="nucleotide sequence ID" value="XM_069354514.1"/>
</dbReference>
<dbReference type="EMBL" id="JBBXJM010000004">
    <property type="protein sequence ID" value="KAL1409212.1"/>
    <property type="molecule type" value="Genomic_DNA"/>
</dbReference>
<gene>
    <name evidence="2" type="ORF">Q8F55_006045</name>
</gene>